<dbReference type="STRING" id="1268072.PSAB_15250"/>
<organism evidence="1 2">
    <name type="scientific">Paenibacillus sabinae T27</name>
    <dbReference type="NCBI Taxonomy" id="1268072"/>
    <lineage>
        <taxon>Bacteria</taxon>
        <taxon>Bacillati</taxon>
        <taxon>Bacillota</taxon>
        <taxon>Bacilli</taxon>
        <taxon>Bacillales</taxon>
        <taxon>Paenibacillaceae</taxon>
        <taxon>Paenibacillus</taxon>
    </lineage>
</organism>
<dbReference type="KEGG" id="psab:PSAB_15250"/>
<sequence>MIAEPVTFIPFWPSKLPIILAAFIGIIDCMGLADGSADAIGAVEGLGAIDGSVLMVGAIDTEGELPLPSDISFEPHAVVTIDKLRAIQANNKGVRFILTSPISVIFELALVYRTKLLQLLGKD</sequence>
<dbReference type="HOGENOM" id="CLU_2013031_0_0_9"/>
<evidence type="ECO:0000313" key="2">
    <source>
        <dbReference type="Proteomes" id="UP000019772"/>
    </source>
</evidence>
<protein>
    <submittedName>
        <fullName evidence="1">Uncharacterized protein</fullName>
    </submittedName>
</protein>
<reference evidence="1 2" key="1">
    <citation type="journal article" date="2014" name="PLoS Genet.">
        <title>Comparative Genomic Analysis of N2-Fixing and Non-N2-Fixing Paenibacillus spp.: Organization, Evolution and Expression of the Nitrogen Fixation Genes.</title>
        <authorList>
            <person name="Xie J.B."/>
            <person name="Du Z."/>
            <person name="Bai L."/>
            <person name="Tian C."/>
            <person name="Zhang Y."/>
            <person name="Xie J.Y."/>
            <person name="Wang T."/>
            <person name="Liu X."/>
            <person name="Chen X."/>
            <person name="Cheng Q."/>
            <person name="Chen S."/>
            <person name="Li J."/>
        </authorList>
    </citation>
    <scope>NUCLEOTIDE SEQUENCE [LARGE SCALE GENOMIC DNA]</scope>
    <source>
        <strain evidence="1 2">T27</strain>
    </source>
</reference>
<evidence type="ECO:0000313" key="1">
    <source>
        <dbReference type="EMBL" id="AHV97957.1"/>
    </source>
</evidence>
<keyword evidence="2" id="KW-1185">Reference proteome</keyword>
<dbReference type="AlphaFoldDB" id="X4ZKZ0"/>
<gene>
    <name evidence="1" type="ORF">PSAB_15250</name>
</gene>
<dbReference type="EMBL" id="CP004078">
    <property type="protein sequence ID" value="AHV97957.1"/>
    <property type="molecule type" value="Genomic_DNA"/>
</dbReference>
<name>X4ZKZ0_9BACL</name>
<proteinExistence type="predicted"/>
<accession>X4ZKZ0</accession>
<dbReference type="Proteomes" id="UP000019772">
    <property type="component" value="Chromosome"/>
</dbReference>